<name>A0A1G6C5V1_9BACT</name>
<gene>
    <name evidence="1" type="ORF">SAMN05660653_01335</name>
</gene>
<organism evidence="1 2">
    <name type="scientific">Desulfonatronum thiosulfatophilum</name>
    <dbReference type="NCBI Taxonomy" id="617002"/>
    <lineage>
        <taxon>Bacteria</taxon>
        <taxon>Pseudomonadati</taxon>
        <taxon>Thermodesulfobacteriota</taxon>
        <taxon>Desulfovibrionia</taxon>
        <taxon>Desulfovibrionales</taxon>
        <taxon>Desulfonatronaceae</taxon>
        <taxon>Desulfonatronum</taxon>
    </lineage>
</organism>
<proteinExistence type="predicted"/>
<dbReference type="AlphaFoldDB" id="A0A1G6C5V1"/>
<accession>A0A1G6C5V1</accession>
<evidence type="ECO:0000313" key="2">
    <source>
        <dbReference type="Proteomes" id="UP000198771"/>
    </source>
</evidence>
<dbReference type="EMBL" id="FMXO01000007">
    <property type="protein sequence ID" value="SDB28250.1"/>
    <property type="molecule type" value="Genomic_DNA"/>
</dbReference>
<dbReference type="Proteomes" id="UP000198771">
    <property type="component" value="Unassembled WGS sequence"/>
</dbReference>
<reference evidence="1 2" key="1">
    <citation type="submission" date="2016-10" db="EMBL/GenBank/DDBJ databases">
        <authorList>
            <person name="de Groot N.N."/>
        </authorList>
    </citation>
    <scope>NUCLEOTIDE SEQUENCE [LARGE SCALE GENOMIC DNA]</scope>
    <source>
        <strain evidence="1 2">ASO4-2</strain>
    </source>
</reference>
<protein>
    <submittedName>
        <fullName evidence="1">Uncharacterized protein</fullName>
    </submittedName>
</protein>
<evidence type="ECO:0000313" key="1">
    <source>
        <dbReference type="EMBL" id="SDB28250.1"/>
    </source>
</evidence>
<keyword evidence="2" id="KW-1185">Reference proteome</keyword>
<sequence>MDVRAEHFTGGLPVFQKQKRRCVLIKSESVGCSKNLMTRRRTIRTRPVSGPCGLWLRHISDLPSWQSNQDWYSLRPRWKWMQPKLALTRDSSHALHWIMSVGEQEDDGGKEALPSQAHS</sequence>